<dbReference type="Gene3D" id="1.10.260.40">
    <property type="entry name" value="lambda repressor-like DNA-binding domains"/>
    <property type="match status" value="1"/>
</dbReference>
<dbReference type="Pfam" id="PF01381">
    <property type="entry name" value="HTH_3"/>
    <property type="match status" value="1"/>
</dbReference>
<accession>E0UCC5</accession>
<dbReference type="SUPFAM" id="SSF47413">
    <property type="entry name" value="lambda repressor-like DNA-binding domains"/>
    <property type="match status" value="1"/>
</dbReference>
<dbReference type="EMBL" id="CP002198">
    <property type="protein sequence ID" value="ADN12882.1"/>
    <property type="molecule type" value="Genomic_DNA"/>
</dbReference>
<evidence type="ECO:0000313" key="3">
    <source>
        <dbReference type="Proteomes" id="UP000008206"/>
    </source>
</evidence>
<dbReference type="CDD" id="cd00093">
    <property type="entry name" value="HTH_XRE"/>
    <property type="match status" value="1"/>
</dbReference>
<dbReference type="InterPro" id="IPR010982">
    <property type="entry name" value="Lambda_DNA-bd_dom_sf"/>
</dbReference>
<sequence>MRGRKGKRNSLFQTREQDDSLVEQLKSLAHSPIVSRVSLAHILFIMGKSKLSQQPTVNFKKLQLKDVRNLLGLTQESFAQALGVKRETVSRWENGKDDPEFLEPAVKLYKLLQEINRSFEDLAIPEKKD</sequence>
<keyword evidence="3" id="KW-1185">Reference proteome</keyword>
<reference evidence="3" key="1">
    <citation type="journal article" date="2011" name="MBio">
        <title>Novel metabolic attributes of the genus Cyanothece, comprising a group of unicellular nitrogen-fixing Cyanobacteria.</title>
        <authorList>
            <person name="Bandyopadhyay A."/>
            <person name="Elvitigala T."/>
            <person name="Welsh E."/>
            <person name="Stockel J."/>
            <person name="Liberton M."/>
            <person name="Min H."/>
            <person name="Sherman L.A."/>
            <person name="Pakrasi H.B."/>
        </authorList>
    </citation>
    <scope>NUCLEOTIDE SEQUENCE [LARGE SCALE GENOMIC DNA]</scope>
    <source>
        <strain evidence="3">PCC 7822</strain>
    </source>
</reference>
<feature type="domain" description="HTH cro/C1-type" evidence="1">
    <location>
        <begin position="64"/>
        <end position="122"/>
    </location>
</feature>
<dbReference type="InterPro" id="IPR001387">
    <property type="entry name" value="Cro/C1-type_HTH"/>
</dbReference>
<gene>
    <name evidence="2" type="ordered locus">Cyan7822_0862</name>
</gene>
<dbReference type="RefSeq" id="WP_013320992.1">
    <property type="nucleotide sequence ID" value="NC_014501.1"/>
</dbReference>
<dbReference type="Proteomes" id="UP000008206">
    <property type="component" value="Chromosome"/>
</dbReference>
<dbReference type="GO" id="GO:0003677">
    <property type="term" value="F:DNA binding"/>
    <property type="evidence" value="ECO:0007669"/>
    <property type="project" value="InterPro"/>
</dbReference>
<dbReference type="eggNOG" id="COG2944">
    <property type="taxonomic scope" value="Bacteria"/>
</dbReference>
<dbReference type="AlphaFoldDB" id="E0UCC5"/>
<evidence type="ECO:0000259" key="1">
    <source>
        <dbReference type="PROSITE" id="PS50943"/>
    </source>
</evidence>
<organism evidence="2 3">
    <name type="scientific">Gloeothece verrucosa (strain PCC 7822)</name>
    <name type="common">Cyanothece sp. (strain PCC 7822)</name>
    <dbReference type="NCBI Taxonomy" id="497965"/>
    <lineage>
        <taxon>Bacteria</taxon>
        <taxon>Bacillati</taxon>
        <taxon>Cyanobacteriota</taxon>
        <taxon>Cyanophyceae</taxon>
        <taxon>Oscillatoriophycideae</taxon>
        <taxon>Chroococcales</taxon>
        <taxon>Aphanothecaceae</taxon>
        <taxon>Gloeothece</taxon>
        <taxon>Gloeothece verrucosa</taxon>
    </lineage>
</organism>
<name>E0UCC5_GLOV7</name>
<dbReference type="HOGENOM" id="CLU_1945182_0_0_3"/>
<dbReference type="PROSITE" id="PS50943">
    <property type="entry name" value="HTH_CROC1"/>
    <property type="match status" value="1"/>
</dbReference>
<dbReference type="KEGG" id="cyj:Cyan7822_0862"/>
<dbReference type="SMART" id="SM00530">
    <property type="entry name" value="HTH_XRE"/>
    <property type="match status" value="1"/>
</dbReference>
<evidence type="ECO:0000313" key="2">
    <source>
        <dbReference type="EMBL" id="ADN12882.1"/>
    </source>
</evidence>
<protein>
    <submittedName>
        <fullName evidence="2">Transcriptional regulator, XRE family</fullName>
    </submittedName>
</protein>
<proteinExistence type="predicted"/>